<evidence type="ECO:0000313" key="2">
    <source>
        <dbReference type="EMBL" id="CAF0729808.1"/>
    </source>
</evidence>
<keyword evidence="1" id="KW-0732">Signal</keyword>
<gene>
    <name evidence="2" type="ORF">OXX778_LOCUS2765</name>
</gene>
<evidence type="ECO:0000256" key="1">
    <source>
        <dbReference type="SAM" id="SignalP"/>
    </source>
</evidence>
<feature type="signal peptide" evidence="1">
    <location>
        <begin position="1"/>
        <end position="23"/>
    </location>
</feature>
<dbReference type="AlphaFoldDB" id="A0A813N5J0"/>
<proteinExistence type="predicted"/>
<comment type="caution">
    <text evidence="2">The sequence shown here is derived from an EMBL/GenBank/DDBJ whole genome shotgun (WGS) entry which is preliminary data.</text>
</comment>
<feature type="chain" id="PRO_5032559844" evidence="1">
    <location>
        <begin position="24"/>
        <end position="74"/>
    </location>
</feature>
<dbReference type="EMBL" id="CAJNOC010000225">
    <property type="protein sequence ID" value="CAF0729808.1"/>
    <property type="molecule type" value="Genomic_DNA"/>
</dbReference>
<dbReference type="PROSITE" id="PS51257">
    <property type="entry name" value="PROKAR_LIPOPROTEIN"/>
    <property type="match status" value="1"/>
</dbReference>
<organism evidence="2 3">
    <name type="scientific">Brachionus calyciflorus</name>
    <dbReference type="NCBI Taxonomy" id="104777"/>
    <lineage>
        <taxon>Eukaryota</taxon>
        <taxon>Metazoa</taxon>
        <taxon>Spiralia</taxon>
        <taxon>Gnathifera</taxon>
        <taxon>Rotifera</taxon>
        <taxon>Eurotatoria</taxon>
        <taxon>Monogononta</taxon>
        <taxon>Pseudotrocha</taxon>
        <taxon>Ploima</taxon>
        <taxon>Brachionidae</taxon>
        <taxon>Brachionus</taxon>
    </lineage>
</organism>
<evidence type="ECO:0000313" key="3">
    <source>
        <dbReference type="Proteomes" id="UP000663879"/>
    </source>
</evidence>
<name>A0A813N5J0_9BILA</name>
<protein>
    <submittedName>
        <fullName evidence="2">Uncharacterized protein</fullName>
    </submittedName>
</protein>
<reference evidence="2" key="1">
    <citation type="submission" date="2021-02" db="EMBL/GenBank/DDBJ databases">
        <authorList>
            <person name="Nowell W R."/>
        </authorList>
    </citation>
    <scope>NUCLEOTIDE SEQUENCE</scope>
    <source>
        <strain evidence="2">Ploen Becks lab</strain>
    </source>
</reference>
<accession>A0A813N5J0</accession>
<sequence length="74" mass="7631">MKINSNLFILVLLSFFIINNVESGPVLGGIALVGCKAAFASCIIGTTGVGVPLCYIAYYSCTALAMSTVVTPTP</sequence>
<dbReference type="Proteomes" id="UP000663879">
    <property type="component" value="Unassembled WGS sequence"/>
</dbReference>
<keyword evidence="3" id="KW-1185">Reference proteome</keyword>